<dbReference type="RefSeq" id="WP_040743271.1">
    <property type="nucleotide sequence ID" value="NZ_QJKF01000001.1"/>
</dbReference>
<keyword evidence="2" id="KW-1185">Reference proteome</keyword>
<evidence type="ECO:0000313" key="2">
    <source>
        <dbReference type="Proteomes" id="UP000247569"/>
    </source>
</evidence>
<dbReference type="AlphaFoldDB" id="A0A318KMQ9"/>
<sequence length="83" mass="9120">MTDVSVACAGDTLVLCFGWTLDDEPAPKYVLPMTTMRADATLAADALITRLDLFLDTDTWKRHAHDIGHDTRVVVMPPLHGGR</sequence>
<comment type="caution">
    <text evidence="1">The sequence shown here is derived from an EMBL/GenBank/DDBJ whole genome shotgun (WGS) entry which is preliminary data.</text>
</comment>
<gene>
    <name evidence="1" type="ORF">DFR70_101401</name>
</gene>
<proteinExistence type="predicted"/>
<protein>
    <submittedName>
        <fullName evidence="1">Uncharacterized protein</fullName>
    </submittedName>
</protein>
<dbReference type="Proteomes" id="UP000247569">
    <property type="component" value="Unassembled WGS sequence"/>
</dbReference>
<accession>A0A318KMQ9</accession>
<name>A0A318KMQ9_9NOCA</name>
<organism evidence="1 2">
    <name type="scientific">Nocardia tenerifensis</name>
    <dbReference type="NCBI Taxonomy" id="228006"/>
    <lineage>
        <taxon>Bacteria</taxon>
        <taxon>Bacillati</taxon>
        <taxon>Actinomycetota</taxon>
        <taxon>Actinomycetes</taxon>
        <taxon>Mycobacteriales</taxon>
        <taxon>Nocardiaceae</taxon>
        <taxon>Nocardia</taxon>
    </lineage>
</organism>
<reference evidence="1 2" key="1">
    <citation type="submission" date="2018-05" db="EMBL/GenBank/DDBJ databases">
        <title>Genomic Encyclopedia of Type Strains, Phase IV (KMG-IV): sequencing the most valuable type-strain genomes for metagenomic binning, comparative biology and taxonomic classification.</title>
        <authorList>
            <person name="Goeker M."/>
        </authorList>
    </citation>
    <scope>NUCLEOTIDE SEQUENCE [LARGE SCALE GENOMIC DNA]</scope>
    <source>
        <strain evidence="1 2">DSM 44704</strain>
    </source>
</reference>
<evidence type="ECO:0000313" key="1">
    <source>
        <dbReference type="EMBL" id="PXX70980.1"/>
    </source>
</evidence>
<dbReference type="EMBL" id="QJKF01000001">
    <property type="protein sequence ID" value="PXX70980.1"/>
    <property type="molecule type" value="Genomic_DNA"/>
</dbReference>